<keyword evidence="1" id="KW-1133">Transmembrane helix</keyword>
<dbReference type="RefSeq" id="WP_090078848.1">
    <property type="nucleotide sequence ID" value="NZ_FOQT01000001.1"/>
</dbReference>
<feature type="transmembrane region" description="Helical" evidence="1">
    <location>
        <begin position="79"/>
        <end position="96"/>
    </location>
</feature>
<organism evidence="2 3">
    <name type="scientific">Halpernia frigidisoli</name>
    <dbReference type="NCBI Taxonomy" id="1125876"/>
    <lineage>
        <taxon>Bacteria</taxon>
        <taxon>Pseudomonadati</taxon>
        <taxon>Bacteroidota</taxon>
        <taxon>Flavobacteriia</taxon>
        <taxon>Flavobacteriales</taxon>
        <taxon>Weeksellaceae</taxon>
        <taxon>Chryseobacterium group</taxon>
        <taxon>Halpernia</taxon>
    </lineage>
</organism>
<dbReference type="InterPro" id="IPR021448">
    <property type="entry name" value="DUF3098"/>
</dbReference>
<protein>
    <recommendedName>
        <fullName evidence="4">DUF3098 domain-containing protein</fullName>
    </recommendedName>
</protein>
<dbReference type="OrthoDB" id="963379at2"/>
<accession>A0A1I3E163</accession>
<sequence>MAKNTKKFSADQYGQKEVIAEEKQKFYFGKTNYKWMIIGFVITVIGFLLMMGSDANTVDGKYDPKVWNEAIFSIRRVRIAPLFVIAGFVIQIFAILKRNKI</sequence>
<keyword evidence="1" id="KW-0472">Membrane</keyword>
<evidence type="ECO:0000256" key="1">
    <source>
        <dbReference type="SAM" id="Phobius"/>
    </source>
</evidence>
<dbReference type="STRING" id="1125876.SAMN05443292_0815"/>
<evidence type="ECO:0000313" key="2">
    <source>
        <dbReference type="EMBL" id="SFH92599.1"/>
    </source>
</evidence>
<keyword evidence="1" id="KW-0812">Transmembrane</keyword>
<dbReference type="AlphaFoldDB" id="A0A1I3E163"/>
<feature type="transmembrane region" description="Helical" evidence="1">
    <location>
        <begin position="33"/>
        <end position="52"/>
    </location>
</feature>
<dbReference type="Pfam" id="PF11297">
    <property type="entry name" value="DUF3098"/>
    <property type="match status" value="1"/>
</dbReference>
<gene>
    <name evidence="2" type="ORF">SAMN05443292_0815</name>
</gene>
<keyword evidence="3" id="KW-1185">Reference proteome</keyword>
<dbReference type="EMBL" id="FOQT01000001">
    <property type="protein sequence ID" value="SFH92599.1"/>
    <property type="molecule type" value="Genomic_DNA"/>
</dbReference>
<name>A0A1I3E163_9FLAO</name>
<evidence type="ECO:0008006" key="4">
    <source>
        <dbReference type="Google" id="ProtNLM"/>
    </source>
</evidence>
<proteinExistence type="predicted"/>
<evidence type="ECO:0000313" key="3">
    <source>
        <dbReference type="Proteomes" id="UP000198931"/>
    </source>
</evidence>
<dbReference type="Proteomes" id="UP000198931">
    <property type="component" value="Unassembled WGS sequence"/>
</dbReference>
<reference evidence="2 3" key="1">
    <citation type="submission" date="2016-10" db="EMBL/GenBank/DDBJ databases">
        <authorList>
            <person name="de Groot N.N."/>
        </authorList>
    </citation>
    <scope>NUCLEOTIDE SEQUENCE [LARGE SCALE GENOMIC DNA]</scope>
    <source>
        <strain evidence="2 3">DSM 26000</strain>
    </source>
</reference>